<keyword evidence="2" id="KW-1185">Reference proteome</keyword>
<sequence>MTHAKCTGIKRLASVVHNIKIEKSKETVEREINSILSLLDQFVSNKSTNIRAAERQYISIKESIGDIRKEINEYLDHLEKKLCQDADIIWNQEKSKATGFIFEIEEQKKNLERMKEHLQTVTTHTSKLQSFLGVHYVEQQVHQCQRFVDDLDNDERIKEVDIRIKQNDEIEKIITKLLSIESFGEVTVVKTKTDFNRGTSGRTEAQVKSQDQSNINNMTMNIETQIEIDIKRFIRDMICLMDGRIIVVERNGTVYLLTPDGKHRKELQELFGANSVTQINDNTIAVVHVNPYNTTIRMFNMENEEFTKDISLNKKGICLSFSNSCLAVGVNWDEICIIDLEGNIMKTIKVFH</sequence>
<reference evidence="1" key="1">
    <citation type="submission" date="2018-11" db="EMBL/GenBank/DDBJ databases">
        <authorList>
            <person name="Alioto T."/>
            <person name="Alioto T."/>
        </authorList>
    </citation>
    <scope>NUCLEOTIDE SEQUENCE</scope>
</reference>
<name>A0A8B6FW90_MYTGA</name>
<dbReference type="SUPFAM" id="SSF117289">
    <property type="entry name" value="Nucleoporin domain"/>
    <property type="match status" value="1"/>
</dbReference>
<dbReference type="Proteomes" id="UP000596742">
    <property type="component" value="Unassembled WGS sequence"/>
</dbReference>
<dbReference type="AlphaFoldDB" id="A0A8B6FW90"/>
<evidence type="ECO:0000313" key="2">
    <source>
        <dbReference type="Proteomes" id="UP000596742"/>
    </source>
</evidence>
<gene>
    <name evidence="1" type="ORF">MGAL_10B082977</name>
</gene>
<protein>
    <submittedName>
        <fullName evidence="1">Uncharacterized protein</fullName>
    </submittedName>
</protein>
<accession>A0A8B6FW90</accession>
<proteinExistence type="predicted"/>
<comment type="caution">
    <text evidence="1">The sequence shown here is derived from an EMBL/GenBank/DDBJ whole genome shotgun (WGS) entry which is preliminary data.</text>
</comment>
<organism evidence="1 2">
    <name type="scientific">Mytilus galloprovincialis</name>
    <name type="common">Mediterranean mussel</name>
    <dbReference type="NCBI Taxonomy" id="29158"/>
    <lineage>
        <taxon>Eukaryota</taxon>
        <taxon>Metazoa</taxon>
        <taxon>Spiralia</taxon>
        <taxon>Lophotrochozoa</taxon>
        <taxon>Mollusca</taxon>
        <taxon>Bivalvia</taxon>
        <taxon>Autobranchia</taxon>
        <taxon>Pteriomorphia</taxon>
        <taxon>Mytilida</taxon>
        <taxon>Mytiloidea</taxon>
        <taxon>Mytilidae</taxon>
        <taxon>Mytilinae</taxon>
        <taxon>Mytilus</taxon>
    </lineage>
</organism>
<dbReference type="EMBL" id="UYJE01007418">
    <property type="protein sequence ID" value="VDI54547.1"/>
    <property type="molecule type" value="Genomic_DNA"/>
</dbReference>
<evidence type="ECO:0000313" key="1">
    <source>
        <dbReference type="EMBL" id="VDI54547.1"/>
    </source>
</evidence>